<protein>
    <recommendedName>
        <fullName evidence="1">catechol O-methyltransferase</fullName>
        <ecNumber evidence="1">2.1.1.6</ecNumber>
    </recommendedName>
</protein>
<evidence type="ECO:0000256" key="3">
    <source>
        <dbReference type="ARBA" id="ARBA00022679"/>
    </source>
</evidence>
<dbReference type="HOGENOM" id="CLU_050461_0_0_1"/>
<dbReference type="GO" id="GO:0006584">
    <property type="term" value="P:catecholamine metabolic process"/>
    <property type="evidence" value="ECO:0007669"/>
    <property type="project" value="UniProtKB-KW"/>
</dbReference>
<dbReference type="InterPro" id="IPR029063">
    <property type="entry name" value="SAM-dependent_MTases_sf"/>
</dbReference>
<evidence type="ECO:0000256" key="4">
    <source>
        <dbReference type="ARBA" id="ARBA00022691"/>
    </source>
</evidence>
<proteinExistence type="inferred from homology"/>
<dbReference type="GO" id="GO:0032259">
    <property type="term" value="P:methylation"/>
    <property type="evidence" value="ECO:0007669"/>
    <property type="project" value="UniProtKB-KW"/>
</dbReference>
<dbReference type="Pfam" id="PF01596">
    <property type="entry name" value="Methyltransf_3"/>
    <property type="match status" value="1"/>
</dbReference>
<evidence type="ECO:0000256" key="5">
    <source>
        <dbReference type="ARBA" id="ARBA00022939"/>
    </source>
</evidence>
<gene>
    <name evidence="7" type="ORF">CANTEDRAFT_98330</name>
</gene>
<dbReference type="GO" id="GO:0008171">
    <property type="term" value="F:O-methyltransferase activity"/>
    <property type="evidence" value="ECO:0007669"/>
    <property type="project" value="InterPro"/>
</dbReference>
<organism evidence="8">
    <name type="scientific">Candida tenuis (strain ATCC 10573 / BCRC 21748 / CBS 615 / JCM 9827 / NBRC 10315 / NRRL Y-1498 / VKM Y-70)</name>
    <name type="common">Yeast</name>
    <name type="synonym">Yamadazyma tenuis</name>
    <dbReference type="NCBI Taxonomy" id="590646"/>
    <lineage>
        <taxon>Eukaryota</taxon>
        <taxon>Fungi</taxon>
        <taxon>Dikarya</taxon>
        <taxon>Ascomycota</taxon>
        <taxon>Saccharomycotina</taxon>
        <taxon>Pichiomycetes</taxon>
        <taxon>Debaryomycetaceae</taxon>
        <taxon>Yamadazyma</taxon>
    </lineage>
</organism>
<dbReference type="EMBL" id="GL996524">
    <property type="protein sequence ID" value="EGV63157.1"/>
    <property type="molecule type" value="Genomic_DNA"/>
</dbReference>
<name>G3B580_CANTC</name>
<evidence type="ECO:0000313" key="7">
    <source>
        <dbReference type="EMBL" id="EGV63157.1"/>
    </source>
</evidence>
<dbReference type="InterPro" id="IPR002935">
    <property type="entry name" value="SAM_O-MeTrfase"/>
</dbReference>
<dbReference type="PROSITE" id="PS51682">
    <property type="entry name" value="SAM_OMT_I"/>
    <property type="match status" value="1"/>
</dbReference>
<dbReference type="OrthoDB" id="186626at2759"/>
<dbReference type="Proteomes" id="UP000000707">
    <property type="component" value="Unassembled WGS sequence"/>
</dbReference>
<evidence type="ECO:0000313" key="8">
    <source>
        <dbReference type="Proteomes" id="UP000000707"/>
    </source>
</evidence>
<dbReference type="RefSeq" id="XP_006686950.1">
    <property type="nucleotide sequence ID" value="XM_006686887.1"/>
</dbReference>
<reference evidence="7 8" key="1">
    <citation type="journal article" date="2011" name="Proc. Natl. Acad. Sci. U.S.A.">
        <title>Comparative genomics of xylose-fermenting fungi for enhanced biofuel production.</title>
        <authorList>
            <person name="Wohlbach D.J."/>
            <person name="Kuo A."/>
            <person name="Sato T.K."/>
            <person name="Potts K.M."/>
            <person name="Salamov A.A."/>
            <person name="LaButti K.M."/>
            <person name="Sun H."/>
            <person name="Clum A."/>
            <person name="Pangilinan J.L."/>
            <person name="Lindquist E.A."/>
            <person name="Lucas S."/>
            <person name="Lapidus A."/>
            <person name="Jin M."/>
            <person name="Gunawan C."/>
            <person name="Balan V."/>
            <person name="Dale B.E."/>
            <person name="Jeffries T.W."/>
            <person name="Zinkel R."/>
            <person name="Barry K.W."/>
            <person name="Grigoriev I.V."/>
            <person name="Gasch A.P."/>
        </authorList>
    </citation>
    <scope>NUCLEOTIDE SEQUENCE [LARGE SCALE GENOMIC DNA]</scope>
    <source>
        <strain evidence="8">ATCC 10573 / BCRC 21748 / CBS 615 / JCM 9827 / NBRC 10315 / NRRL Y-1498 / VKM Y-70</strain>
    </source>
</reference>
<comment type="similarity">
    <text evidence="6">Belongs to the class I-like SAM-binding methyltransferase superfamily. Cation-dependent O-methyltransferase family.</text>
</comment>
<evidence type="ECO:0000256" key="6">
    <source>
        <dbReference type="ARBA" id="ARBA00023453"/>
    </source>
</evidence>
<dbReference type="eggNOG" id="KOG1663">
    <property type="taxonomic scope" value="Eukaryota"/>
</dbReference>
<dbReference type="PANTHER" id="PTHR43836">
    <property type="entry name" value="CATECHOL O-METHYLTRANSFERASE 1-RELATED"/>
    <property type="match status" value="1"/>
</dbReference>
<keyword evidence="5" id="KW-0128">Catecholamine metabolism</keyword>
<evidence type="ECO:0000256" key="2">
    <source>
        <dbReference type="ARBA" id="ARBA00022603"/>
    </source>
</evidence>
<sequence length="237" mass="26525">MGKEQNLANHILSLPEPQLSQVRGHPAKVLRLIEDYPESFMDIGPVKGKRIIEEIQKTKPSVMIEMGGYCGYSAILFGNELKKLNGKYYSFELSDEYAEVASKLVDLAGLSGTVEIIVGPANATLPRFKEWLKEDIIDFVFIDHDKQAYTPDLRILESLDLIGVGTTIVADNIIRPGAPEYHSYVTSTPQQKNEYISVNQNPNGSQFVGRWNFVYETELIKMGQDGIDVTKVVKSLN</sequence>
<dbReference type="KEGG" id="cten:18250761"/>
<dbReference type="EC" id="2.1.1.6" evidence="1"/>
<keyword evidence="4" id="KW-0949">S-adenosyl-L-methionine</keyword>
<dbReference type="SUPFAM" id="SSF53335">
    <property type="entry name" value="S-adenosyl-L-methionine-dependent methyltransferases"/>
    <property type="match status" value="1"/>
</dbReference>
<dbReference type="STRING" id="590646.G3B580"/>
<accession>G3B580</accession>
<keyword evidence="8" id="KW-1185">Reference proteome</keyword>
<keyword evidence="3 7" id="KW-0808">Transferase</keyword>
<dbReference type="GeneID" id="18250761"/>
<evidence type="ECO:0000256" key="1">
    <source>
        <dbReference type="ARBA" id="ARBA00012880"/>
    </source>
</evidence>
<dbReference type="AlphaFoldDB" id="G3B580"/>
<keyword evidence="2 7" id="KW-0489">Methyltransferase</keyword>
<dbReference type="Gene3D" id="3.40.50.150">
    <property type="entry name" value="Vaccinia Virus protein VP39"/>
    <property type="match status" value="1"/>
</dbReference>
<dbReference type="PANTHER" id="PTHR43836:SF2">
    <property type="entry name" value="CATECHOL O-METHYLTRANSFERASE 1-RELATED"/>
    <property type="match status" value="1"/>
</dbReference>